<dbReference type="STRING" id="321614.Q0UBR7"/>
<reference evidence="2" key="1">
    <citation type="journal article" date="2007" name="Plant Cell">
        <title>Dothideomycete-plant interactions illuminated by genome sequencing and EST analysis of the wheat pathogen Stagonospora nodorum.</title>
        <authorList>
            <person name="Hane J.K."/>
            <person name="Lowe R.G."/>
            <person name="Solomon P.S."/>
            <person name="Tan K.C."/>
            <person name="Schoch C.L."/>
            <person name="Spatafora J.W."/>
            <person name="Crous P.W."/>
            <person name="Kodira C."/>
            <person name="Birren B.W."/>
            <person name="Galagan J.E."/>
            <person name="Torriani S.F."/>
            <person name="McDonald B.A."/>
            <person name="Oliver R.P."/>
        </authorList>
    </citation>
    <scope>NUCLEOTIDE SEQUENCE [LARGE SCALE GENOMIC DNA]</scope>
    <source>
        <strain evidence="2">SN15 / ATCC MYA-4574 / FGSC 10173</strain>
    </source>
</reference>
<dbReference type="VEuPathDB" id="FungiDB:JI435_107970"/>
<gene>
    <name evidence="1" type="ORF">SNOG_10797</name>
</gene>
<proteinExistence type="predicted"/>
<evidence type="ECO:0000313" key="2">
    <source>
        <dbReference type="Proteomes" id="UP000001055"/>
    </source>
</evidence>
<dbReference type="AlphaFoldDB" id="Q0UBR7"/>
<accession>Q0UBR7</accession>
<dbReference type="KEGG" id="pno:SNOG_10797"/>
<dbReference type="InParanoid" id="Q0UBR7"/>
<dbReference type="Proteomes" id="UP000001055">
    <property type="component" value="Unassembled WGS sequence"/>
</dbReference>
<organism evidence="1 2">
    <name type="scientific">Phaeosphaeria nodorum (strain SN15 / ATCC MYA-4574 / FGSC 10173)</name>
    <name type="common">Glume blotch fungus</name>
    <name type="synonym">Parastagonospora nodorum</name>
    <dbReference type="NCBI Taxonomy" id="321614"/>
    <lineage>
        <taxon>Eukaryota</taxon>
        <taxon>Fungi</taxon>
        <taxon>Dikarya</taxon>
        <taxon>Ascomycota</taxon>
        <taxon>Pezizomycotina</taxon>
        <taxon>Dothideomycetes</taxon>
        <taxon>Pleosporomycetidae</taxon>
        <taxon>Pleosporales</taxon>
        <taxon>Pleosporineae</taxon>
        <taxon>Phaeosphaeriaceae</taxon>
        <taxon>Parastagonospora</taxon>
    </lineage>
</organism>
<sequence>MSSLQYFDYEGFGERSKQNLNYSQAVRLPNTIHISGQGEGAVQGYED</sequence>
<evidence type="ECO:0000313" key="1">
    <source>
        <dbReference type="EMBL" id="EAT82191.1"/>
    </source>
</evidence>
<dbReference type="RefSeq" id="XP_001801056.1">
    <property type="nucleotide sequence ID" value="XM_001801004.1"/>
</dbReference>
<protein>
    <submittedName>
        <fullName evidence="1">Uncharacterized protein</fullName>
    </submittedName>
</protein>
<name>Q0UBR7_PHANO</name>
<dbReference type="EMBL" id="CH445341">
    <property type="protein sequence ID" value="EAT82191.1"/>
    <property type="molecule type" value="Genomic_DNA"/>
</dbReference>
<dbReference type="GeneID" id="5977963"/>